<gene>
    <name evidence="1" type="ORF">KV110_09070</name>
</gene>
<proteinExistence type="predicted"/>
<evidence type="ECO:0000313" key="2">
    <source>
        <dbReference type="Proteomes" id="UP000694257"/>
    </source>
</evidence>
<dbReference type="Proteomes" id="UP000694257">
    <property type="component" value="Chromosome"/>
</dbReference>
<evidence type="ECO:0000313" key="1">
    <source>
        <dbReference type="EMBL" id="QXN93229.1"/>
    </source>
</evidence>
<dbReference type="InterPro" id="IPR016516">
    <property type="entry name" value="UCP07580"/>
</dbReference>
<dbReference type="Pfam" id="PF10118">
    <property type="entry name" value="Metal_hydrol"/>
    <property type="match status" value="1"/>
</dbReference>
<dbReference type="EMBL" id="CP078145">
    <property type="protein sequence ID" value="QXN93229.1"/>
    <property type="molecule type" value="Genomic_DNA"/>
</dbReference>
<dbReference type="GO" id="GO:0016787">
    <property type="term" value="F:hydrolase activity"/>
    <property type="evidence" value="ECO:0007669"/>
    <property type="project" value="UniProtKB-KW"/>
</dbReference>
<dbReference type="RefSeq" id="WP_218475088.1">
    <property type="nucleotide sequence ID" value="NZ_BAABJN010000001.1"/>
</dbReference>
<keyword evidence="1" id="KW-0378">Hydrolase</keyword>
<protein>
    <submittedName>
        <fullName evidence="1">Metal-dependent hydrolase</fullName>
    </submittedName>
</protein>
<reference evidence="1 2" key="1">
    <citation type="submission" date="2021-07" db="EMBL/GenBank/DDBJ databases">
        <title>Whole Genome Sequence of Nocardia Iowensis.</title>
        <authorList>
            <person name="Lamm A."/>
            <person name="Collins-Fairclough A.M."/>
            <person name="Bunk B."/>
            <person name="Sproer C."/>
        </authorList>
    </citation>
    <scope>NUCLEOTIDE SEQUENCE [LARGE SCALE GENOMIC DNA]</scope>
    <source>
        <strain evidence="1 2">NRRL 5646</strain>
    </source>
</reference>
<accession>A0ABX8RWK2</accession>
<keyword evidence="2" id="KW-1185">Reference proteome</keyword>
<dbReference type="PIRSF" id="PIRSF007580">
    <property type="entry name" value="UCP07580"/>
    <property type="match status" value="1"/>
</dbReference>
<sequence length="301" mass="34288">MRLLARTPKQPLDTVETGPLRLKARDVSFDLSRTPLHWIPGYPVASHTISAYHLLFPEVERFFIAAFKEALPEIRDPRLREDVLGFIGQETLHADTHDASLDDFFLRNGIDPQPPLRQARFVLNRLLGPRGFGDPKRDRQYLITRLAITAALENFTAFLGHFVLNCAWDEVGADPAMTSLFRWHGAEEMEHRTVAHEVAEYFDPRYSRRLRTMLVTLPITVWISCRFIWYLISSDPNVTHSRTRVLWQVVQAGRRRVLPTAPTVLASVIDYLRPGYSPESTGSMAQALGYLAKVEARAKAA</sequence>
<name>A0ABX8RWK2_NOCIO</name>
<organism evidence="1 2">
    <name type="scientific">Nocardia iowensis</name>
    <dbReference type="NCBI Taxonomy" id="204891"/>
    <lineage>
        <taxon>Bacteria</taxon>
        <taxon>Bacillati</taxon>
        <taxon>Actinomycetota</taxon>
        <taxon>Actinomycetes</taxon>
        <taxon>Mycobacteriales</taxon>
        <taxon>Nocardiaceae</taxon>
        <taxon>Nocardia</taxon>
    </lineage>
</organism>
<dbReference type="PANTHER" id="PTHR39456:SF1">
    <property type="entry name" value="METAL-DEPENDENT HYDROLASE"/>
    <property type="match status" value="1"/>
</dbReference>
<dbReference type="PANTHER" id="PTHR39456">
    <property type="entry name" value="METAL-DEPENDENT HYDROLASE"/>
    <property type="match status" value="1"/>
</dbReference>